<keyword evidence="2" id="KW-1185">Reference proteome</keyword>
<accession>A0A809SGR1</accession>
<reference evidence="2" key="1">
    <citation type="submission" date="2019-11" db="EMBL/GenBank/DDBJ databases">
        <title>Isolation and characterization of a novel species in the genus Sulfuriferula.</title>
        <authorList>
            <person name="Mochizuki J."/>
            <person name="Kojima H."/>
            <person name="Fukui M."/>
        </authorList>
    </citation>
    <scope>NUCLEOTIDE SEQUENCE [LARGE SCALE GENOMIC DNA]</scope>
    <source>
        <strain evidence="2">SGTM</strain>
    </source>
</reference>
<dbReference type="Proteomes" id="UP000463939">
    <property type="component" value="Chromosome"/>
</dbReference>
<proteinExistence type="predicted"/>
<protein>
    <submittedName>
        <fullName evidence="1">Uncharacterized protein</fullName>
    </submittedName>
</protein>
<dbReference type="KEGG" id="sniv:SFSGTM_08480"/>
<evidence type="ECO:0000313" key="1">
    <source>
        <dbReference type="EMBL" id="BBP00140.1"/>
    </source>
</evidence>
<dbReference type="EMBL" id="AP021881">
    <property type="protein sequence ID" value="BBP00140.1"/>
    <property type="molecule type" value="Genomic_DNA"/>
</dbReference>
<name>A0A809SGR1_9PROT</name>
<sequence length="50" mass="5643">MTNKLGKSVCFNSDVINLHIKIISIKTDIRENKVLYTDLPNKIGTDFGAY</sequence>
<organism evidence="1 2">
    <name type="scientific">Sulfuriferula nivalis</name>
    <dbReference type="NCBI Taxonomy" id="2675298"/>
    <lineage>
        <taxon>Bacteria</taxon>
        <taxon>Pseudomonadati</taxon>
        <taxon>Pseudomonadota</taxon>
        <taxon>Betaproteobacteria</taxon>
        <taxon>Nitrosomonadales</taxon>
        <taxon>Sulfuricellaceae</taxon>
        <taxon>Sulfuriferula</taxon>
    </lineage>
</organism>
<dbReference type="AlphaFoldDB" id="A0A809SGR1"/>
<gene>
    <name evidence="1" type="ORF">SFSGTM_08480</name>
</gene>
<evidence type="ECO:0000313" key="2">
    <source>
        <dbReference type="Proteomes" id="UP000463939"/>
    </source>
</evidence>